<reference evidence="1 2" key="1">
    <citation type="submission" date="2016-03" db="EMBL/GenBank/DDBJ databases">
        <title>Whole genome sequencing of Grifola frondosa 9006-11.</title>
        <authorList>
            <person name="Min B."/>
            <person name="Park H."/>
            <person name="Kim J.-G."/>
            <person name="Cho H."/>
            <person name="Oh Y.-L."/>
            <person name="Kong W.-S."/>
            <person name="Choi I.-G."/>
        </authorList>
    </citation>
    <scope>NUCLEOTIDE SEQUENCE [LARGE SCALE GENOMIC DNA]</scope>
    <source>
        <strain evidence="1 2">9006-11</strain>
    </source>
</reference>
<evidence type="ECO:0000313" key="1">
    <source>
        <dbReference type="EMBL" id="OBZ72879.1"/>
    </source>
</evidence>
<proteinExistence type="predicted"/>
<protein>
    <submittedName>
        <fullName evidence="1">Uncharacterized protein</fullName>
    </submittedName>
</protein>
<keyword evidence="2" id="KW-1185">Reference proteome</keyword>
<comment type="caution">
    <text evidence="1">The sequence shown here is derived from an EMBL/GenBank/DDBJ whole genome shotgun (WGS) entry which is preliminary data.</text>
</comment>
<evidence type="ECO:0000313" key="2">
    <source>
        <dbReference type="Proteomes" id="UP000092993"/>
    </source>
</evidence>
<dbReference type="EMBL" id="LUGG01000007">
    <property type="protein sequence ID" value="OBZ72879.1"/>
    <property type="molecule type" value="Genomic_DNA"/>
</dbReference>
<organism evidence="1 2">
    <name type="scientific">Grifola frondosa</name>
    <name type="common">Maitake</name>
    <name type="synonym">Polyporus frondosus</name>
    <dbReference type="NCBI Taxonomy" id="5627"/>
    <lineage>
        <taxon>Eukaryota</taxon>
        <taxon>Fungi</taxon>
        <taxon>Dikarya</taxon>
        <taxon>Basidiomycota</taxon>
        <taxon>Agaricomycotina</taxon>
        <taxon>Agaricomycetes</taxon>
        <taxon>Polyporales</taxon>
        <taxon>Grifolaceae</taxon>
        <taxon>Grifola</taxon>
    </lineage>
</organism>
<name>A0A1C7M921_GRIFR</name>
<dbReference type="Proteomes" id="UP000092993">
    <property type="component" value="Unassembled WGS sequence"/>
</dbReference>
<dbReference type="AlphaFoldDB" id="A0A1C7M921"/>
<sequence>MAVSIDLSSHSRPPRPLFCWLQLWGNSFHWYWQPGLGSYSTYHAHARVLATPELVSAQLKNFSTHKSD</sequence>
<gene>
    <name evidence="1" type="ORF">A0H81_07025</name>
</gene>
<accession>A0A1C7M921</accession>